<keyword evidence="3" id="KW-1185">Reference proteome</keyword>
<dbReference type="RefSeq" id="WP_261413558.1">
    <property type="nucleotide sequence ID" value="NZ_CAMKID010000002.1"/>
</dbReference>
<accession>A0ABV3UGF7</accession>
<proteinExistence type="predicted"/>
<dbReference type="InterPro" id="IPR022385">
    <property type="entry name" value="Rhs_assc_core"/>
</dbReference>
<dbReference type="EMBL" id="JBFQXQ010000001">
    <property type="protein sequence ID" value="MEX3172694.1"/>
    <property type="molecule type" value="Genomic_DNA"/>
</dbReference>
<reference evidence="2 3" key="1">
    <citation type="submission" date="2024-07" db="EMBL/GenBank/DDBJ databases">
        <title>Genomes of novel Serratia strains from suburban soil.</title>
        <authorList>
            <person name="Markert E.X."/>
            <person name="Severe K."/>
            <person name="Severe L."/>
            <person name="Twing K.I."/>
            <person name="Ward L.M."/>
        </authorList>
    </citation>
    <scope>NUCLEOTIDE SEQUENCE [LARGE SCALE GENOMIC DNA]</scope>
    <source>
        <strain evidence="2 3">3C-UT</strain>
    </source>
</reference>
<feature type="transmembrane region" description="Helical" evidence="1">
    <location>
        <begin position="166"/>
        <end position="187"/>
    </location>
</feature>
<dbReference type="Gene3D" id="2.180.10.10">
    <property type="entry name" value="RHS repeat-associated core"/>
    <property type="match status" value="1"/>
</dbReference>
<keyword evidence="1" id="KW-0812">Transmembrane</keyword>
<evidence type="ECO:0000256" key="1">
    <source>
        <dbReference type="SAM" id="Phobius"/>
    </source>
</evidence>
<dbReference type="Proteomes" id="UP001558101">
    <property type="component" value="Unassembled WGS sequence"/>
</dbReference>
<evidence type="ECO:0000313" key="3">
    <source>
        <dbReference type="Proteomes" id="UP001558101"/>
    </source>
</evidence>
<keyword evidence="1" id="KW-1133">Transmembrane helix</keyword>
<feature type="transmembrane region" description="Helical" evidence="1">
    <location>
        <begin position="137"/>
        <end position="154"/>
    </location>
</feature>
<organism evidence="2 3">
    <name type="scientific">Serratia quinivorans</name>
    <dbReference type="NCBI Taxonomy" id="137545"/>
    <lineage>
        <taxon>Bacteria</taxon>
        <taxon>Pseudomonadati</taxon>
        <taxon>Pseudomonadota</taxon>
        <taxon>Gammaproteobacteria</taxon>
        <taxon>Enterobacterales</taxon>
        <taxon>Yersiniaceae</taxon>
        <taxon>Serratia</taxon>
    </lineage>
</organism>
<name>A0ABV3UGF7_9GAMM</name>
<keyword evidence="1" id="KW-0472">Membrane</keyword>
<dbReference type="NCBIfam" id="TIGR03696">
    <property type="entry name" value="Rhs_assc_core"/>
    <property type="match status" value="1"/>
</dbReference>
<evidence type="ECO:0000313" key="2">
    <source>
        <dbReference type="EMBL" id="MEX3172694.1"/>
    </source>
</evidence>
<feature type="transmembrane region" description="Helical" evidence="1">
    <location>
        <begin position="111"/>
        <end position="130"/>
    </location>
</feature>
<sequence length="373" mass="39568">MKLQFTCTDAMHSVLNQITADGQRRQQSFSPYGGSATVLVNTPGFNGERCDPLTQTTHLGNGYRAYNPILMRFHAPDSMSPFGAGGINCYAYCDGDAINNSDPSGHMSAQAGAGIGLGVLGLALGAVSFGVSIAAKVAVVASVAAIATGVASAVTENSNPGASAALGWVSLGLGIVGTLTGLAPLGGRVMNKLPIGKRYPSPLGGNVLKFHNVNGSLKHGALSFFVDKYDCGYRVNIFGHGNEINGSYYLHVWWNEFMGPGQAWESVQTYVNGLDWLDIEHVKDIRVIMCDGATGGENSFAGQLAKLSGKRVKSFVGSVYPSSSLEEAEIISCDPLSPKYINFGEEYGKLIKPGWMESILYSVDRYQPVTFGR</sequence>
<protein>
    <submittedName>
        <fullName evidence="2">RHS repeat-associated core domain-containing protein</fullName>
    </submittedName>
</protein>
<gene>
    <name evidence="2" type="ORF">AB4M04_11415</name>
</gene>
<comment type="caution">
    <text evidence="2">The sequence shown here is derived from an EMBL/GenBank/DDBJ whole genome shotgun (WGS) entry which is preliminary data.</text>
</comment>